<dbReference type="Pfam" id="PF00571">
    <property type="entry name" value="CBS"/>
    <property type="match status" value="2"/>
</dbReference>
<dbReference type="CDD" id="cd04623">
    <property type="entry name" value="CBS_pair_bac_euk"/>
    <property type="match status" value="1"/>
</dbReference>
<dbReference type="InterPro" id="IPR046342">
    <property type="entry name" value="CBS_dom_sf"/>
</dbReference>
<dbReference type="Pfam" id="PF00990">
    <property type="entry name" value="GGDEF"/>
    <property type="match status" value="1"/>
</dbReference>
<organism evidence="5 6">
    <name type="scientific">Oricola cellulosilytica</name>
    <dbReference type="NCBI Taxonomy" id="1429082"/>
    <lineage>
        <taxon>Bacteria</taxon>
        <taxon>Pseudomonadati</taxon>
        <taxon>Pseudomonadota</taxon>
        <taxon>Alphaproteobacteria</taxon>
        <taxon>Hyphomicrobiales</taxon>
        <taxon>Ahrensiaceae</taxon>
        <taxon>Oricola</taxon>
    </lineage>
</organism>
<dbReference type="InterPro" id="IPR044725">
    <property type="entry name" value="CBSX3_CBS_dom"/>
</dbReference>
<dbReference type="InterPro" id="IPR000644">
    <property type="entry name" value="CBS_dom"/>
</dbReference>
<sequence>MRIRELFSEMSQPDLKSARSDMELASAAQILCANNIGALPVIGDQGDVIGIVSERDIVRSIVNCRTEFFSKRVDEVMTRSVITCGPDDLTEDVYEVLSVKQIRHIPVVEEGRMYGMLSIRDFENAHRRLRAQALTDSLTGLHNLRHFLGILDNEFNRYRRFQSPLAVATIEVFPSDEFNSHAASDGLLRKLAGLITEQTRAYDSVGRTGDHRFGLILPNTDARTANRACERLLWALRTSASRVAGDAPDYRVSIGLAFGNRRNCDGRSILERADKLAETAGANGGDCIEADELAQPTEDSASAA</sequence>
<keyword evidence="1 2" id="KW-0129">CBS domain</keyword>
<evidence type="ECO:0000313" key="5">
    <source>
        <dbReference type="EMBL" id="TCD11809.1"/>
    </source>
</evidence>
<dbReference type="InterPro" id="IPR000160">
    <property type="entry name" value="GGDEF_dom"/>
</dbReference>
<name>A0A4R0P799_9HYPH</name>
<dbReference type="PANTHER" id="PTHR43080">
    <property type="entry name" value="CBS DOMAIN-CONTAINING PROTEIN CBSX3, MITOCHONDRIAL"/>
    <property type="match status" value="1"/>
</dbReference>
<evidence type="ECO:0000259" key="4">
    <source>
        <dbReference type="PROSITE" id="PS51371"/>
    </source>
</evidence>
<evidence type="ECO:0000313" key="6">
    <source>
        <dbReference type="Proteomes" id="UP000291301"/>
    </source>
</evidence>
<feature type="domain" description="GGDEF" evidence="3">
    <location>
        <begin position="163"/>
        <end position="293"/>
    </location>
</feature>
<dbReference type="PROSITE" id="PS51371">
    <property type="entry name" value="CBS"/>
    <property type="match status" value="2"/>
</dbReference>
<feature type="domain" description="CBS" evidence="4">
    <location>
        <begin position="10"/>
        <end position="67"/>
    </location>
</feature>
<dbReference type="CDD" id="cd01949">
    <property type="entry name" value="GGDEF"/>
    <property type="match status" value="1"/>
</dbReference>
<evidence type="ECO:0000256" key="1">
    <source>
        <dbReference type="ARBA" id="ARBA00023122"/>
    </source>
</evidence>
<dbReference type="SMART" id="SM00116">
    <property type="entry name" value="CBS"/>
    <property type="match status" value="2"/>
</dbReference>
<dbReference type="EMBL" id="SJST01000008">
    <property type="protein sequence ID" value="TCD11809.1"/>
    <property type="molecule type" value="Genomic_DNA"/>
</dbReference>
<dbReference type="InterPro" id="IPR051257">
    <property type="entry name" value="Diverse_CBS-Domain"/>
</dbReference>
<dbReference type="SMART" id="SM00267">
    <property type="entry name" value="GGDEF"/>
    <property type="match status" value="1"/>
</dbReference>
<dbReference type="Proteomes" id="UP000291301">
    <property type="component" value="Unassembled WGS sequence"/>
</dbReference>
<dbReference type="SUPFAM" id="SSF54631">
    <property type="entry name" value="CBS-domain pair"/>
    <property type="match status" value="1"/>
</dbReference>
<dbReference type="SUPFAM" id="SSF55073">
    <property type="entry name" value="Nucleotide cyclase"/>
    <property type="match status" value="1"/>
</dbReference>
<dbReference type="NCBIfam" id="TIGR00254">
    <property type="entry name" value="GGDEF"/>
    <property type="match status" value="1"/>
</dbReference>
<keyword evidence="6" id="KW-1185">Reference proteome</keyword>
<accession>A0A4R0P799</accession>
<evidence type="ECO:0000259" key="3">
    <source>
        <dbReference type="PROSITE" id="PS50887"/>
    </source>
</evidence>
<protein>
    <submittedName>
        <fullName evidence="5">Diguanylate cyclase</fullName>
    </submittedName>
</protein>
<dbReference type="AlphaFoldDB" id="A0A4R0P799"/>
<dbReference type="InterPro" id="IPR043128">
    <property type="entry name" value="Rev_trsase/Diguanyl_cyclase"/>
</dbReference>
<dbReference type="PANTHER" id="PTHR43080:SF2">
    <property type="entry name" value="CBS DOMAIN-CONTAINING PROTEIN"/>
    <property type="match status" value="1"/>
</dbReference>
<dbReference type="PROSITE" id="PS50887">
    <property type="entry name" value="GGDEF"/>
    <property type="match status" value="1"/>
</dbReference>
<feature type="domain" description="CBS" evidence="4">
    <location>
        <begin position="77"/>
        <end position="134"/>
    </location>
</feature>
<gene>
    <name evidence="5" type="ORF">E0D97_15840</name>
</gene>
<comment type="caution">
    <text evidence="5">The sequence shown here is derived from an EMBL/GenBank/DDBJ whole genome shotgun (WGS) entry which is preliminary data.</text>
</comment>
<dbReference type="InterPro" id="IPR029787">
    <property type="entry name" value="Nucleotide_cyclase"/>
</dbReference>
<reference evidence="5 6" key="1">
    <citation type="journal article" date="2015" name="Antonie Van Leeuwenhoek">
        <title>Oricola cellulosilytica gen. nov., sp. nov., a cellulose-degrading bacterium of the family Phyllobacteriaceae isolated from surface seashore water, and emended descriptions of Mesorhizobium loti and Phyllobacterium myrsinacearum.</title>
        <authorList>
            <person name="Hameed A."/>
            <person name="Shahina M."/>
            <person name="Lai W.A."/>
            <person name="Lin S.Y."/>
            <person name="Young L.S."/>
            <person name="Liu Y.C."/>
            <person name="Hsu Y.H."/>
            <person name="Young C.C."/>
        </authorList>
    </citation>
    <scope>NUCLEOTIDE SEQUENCE [LARGE SCALE GENOMIC DNA]</scope>
    <source>
        <strain evidence="5 6">KCTC 52183</strain>
    </source>
</reference>
<proteinExistence type="predicted"/>
<dbReference type="Gene3D" id="3.30.70.270">
    <property type="match status" value="1"/>
</dbReference>
<evidence type="ECO:0000256" key="2">
    <source>
        <dbReference type="PROSITE-ProRule" id="PRU00703"/>
    </source>
</evidence>
<dbReference type="Gene3D" id="3.10.580.10">
    <property type="entry name" value="CBS-domain"/>
    <property type="match status" value="1"/>
</dbReference>